<keyword evidence="2" id="KW-1185">Reference proteome</keyword>
<evidence type="ECO:0000313" key="1">
    <source>
        <dbReference type="EMBL" id="SNT24883.1"/>
    </source>
</evidence>
<reference evidence="1 2" key="1">
    <citation type="submission" date="2017-06" db="EMBL/GenBank/DDBJ databases">
        <authorList>
            <person name="Kim H.J."/>
            <person name="Triplett B.A."/>
        </authorList>
    </citation>
    <scope>NUCLEOTIDE SEQUENCE [LARGE SCALE GENOMIC DNA]</scope>
    <source>
        <strain evidence="1 2">SCA</strain>
    </source>
</reference>
<accession>A0A239L4Y4</accession>
<dbReference type="InterPro" id="IPR023214">
    <property type="entry name" value="HAD_sf"/>
</dbReference>
<dbReference type="Gene3D" id="3.40.50.1000">
    <property type="entry name" value="HAD superfamily/HAD-like"/>
    <property type="match status" value="2"/>
</dbReference>
<gene>
    <name evidence="1" type="ORF">SAMN05446037_10621</name>
</gene>
<dbReference type="SUPFAM" id="SSF102114">
    <property type="entry name" value="Radical SAM enzymes"/>
    <property type="match status" value="1"/>
</dbReference>
<dbReference type="RefSeq" id="WP_176431615.1">
    <property type="nucleotide sequence ID" value="NZ_FZOJ01000062.1"/>
</dbReference>
<dbReference type="AlphaFoldDB" id="A0A239L4Y4"/>
<protein>
    <submittedName>
        <fullName evidence="1">Hydroxymethylpyrimidine pyrophosphatase</fullName>
    </submittedName>
</protein>
<dbReference type="Gene3D" id="3.20.20.70">
    <property type="entry name" value="Aldolase class I"/>
    <property type="match status" value="1"/>
</dbReference>
<dbReference type="InterPro" id="IPR013785">
    <property type="entry name" value="Aldolase_TIM"/>
</dbReference>
<dbReference type="NCBIfam" id="NF038073">
    <property type="entry name" value="rSAM_STM4011"/>
    <property type="match status" value="1"/>
</dbReference>
<name>A0A239L4Y4_9FIRM</name>
<dbReference type="GO" id="GO:0000287">
    <property type="term" value="F:magnesium ion binding"/>
    <property type="evidence" value="ECO:0007669"/>
    <property type="project" value="TreeGrafter"/>
</dbReference>
<sequence length="520" mass="60108">MIKQAKHIYYRGYLSSCNYTCYYCPFAKKKHSKIEIQKDIQALENFFDFIQKTIFDSDISIFFTPYGEGLVHTYYMDYLVKFARLGKIKYISIQTNLSFDPKLFLSKLQEKEVSLDKIKLWASFHPTMVSAKHFAEKANYLHKYLDISVGMVAIPGTIDKILELKQELDPNVYLWLNAQSRQKNKYSAEDIRVLKHIDPLFEYELNTIRLKSTNTKQILNPSIKLYEKCSASRSSFFLEANGDVLPCHVNKKILYNIYHSQSESSNYKFTCTRKICDCYLAYSNLEKTKLENFFGELLPVRIPFKKDFQAIFLDIDGTLTDSRGNIRSTAAESILNLEKYAPIYLATSLSYEQAHKKCKSIWKNISGGVFSNGAYIIDQISHKTIHHQIQAKEILENPAVIHLSSRHLIIDKIDQQNIIRILLPSSIAHKLPKYNNTQVTSENAKSYIQHHSASKTLGIQQICQWNGYHVDFVLVVGNSQNDLEMLSKYKHSVATTDAPQHIKDIAHYIMDIEHIPYISK</sequence>
<dbReference type="GO" id="GO:0016791">
    <property type="term" value="F:phosphatase activity"/>
    <property type="evidence" value="ECO:0007669"/>
    <property type="project" value="TreeGrafter"/>
</dbReference>
<proteinExistence type="predicted"/>
<dbReference type="InterPro" id="IPR058240">
    <property type="entry name" value="rSAM_sf"/>
</dbReference>
<dbReference type="SUPFAM" id="SSF56784">
    <property type="entry name" value="HAD-like"/>
    <property type="match status" value="1"/>
</dbReference>
<dbReference type="CDD" id="cd01335">
    <property type="entry name" value="Radical_SAM"/>
    <property type="match status" value="1"/>
</dbReference>
<dbReference type="PANTHER" id="PTHR10000:SF8">
    <property type="entry name" value="HAD SUPERFAMILY HYDROLASE-LIKE, TYPE 3"/>
    <property type="match status" value="1"/>
</dbReference>
<dbReference type="PANTHER" id="PTHR10000">
    <property type="entry name" value="PHOSPHOSERINE PHOSPHATASE"/>
    <property type="match status" value="1"/>
</dbReference>
<evidence type="ECO:0000313" key="2">
    <source>
        <dbReference type="Proteomes" id="UP000198304"/>
    </source>
</evidence>
<dbReference type="Gene3D" id="3.30.1240.10">
    <property type="match status" value="1"/>
</dbReference>
<organism evidence="1 2">
    <name type="scientific">Anaerovirgula multivorans</name>
    <dbReference type="NCBI Taxonomy" id="312168"/>
    <lineage>
        <taxon>Bacteria</taxon>
        <taxon>Bacillati</taxon>
        <taxon>Bacillota</taxon>
        <taxon>Clostridia</taxon>
        <taxon>Peptostreptococcales</taxon>
        <taxon>Natronincolaceae</taxon>
        <taxon>Anaerovirgula</taxon>
    </lineage>
</organism>
<dbReference type="GO" id="GO:0005829">
    <property type="term" value="C:cytosol"/>
    <property type="evidence" value="ECO:0007669"/>
    <property type="project" value="TreeGrafter"/>
</dbReference>
<dbReference type="InterPro" id="IPR036412">
    <property type="entry name" value="HAD-like_sf"/>
</dbReference>
<dbReference type="EMBL" id="FZOJ01000062">
    <property type="protein sequence ID" value="SNT24883.1"/>
    <property type="molecule type" value="Genomic_DNA"/>
</dbReference>
<dbReference type="InterPro" id="IPR047771">
    <property type="entry name" value="Radical_SAM_STM4011-like"/>
</dbReference>
<dbReference type="Proteomes" id="UP000198304">
    <property type="component" value="Unassembled WGS sequence"/>
</dbReference>
<dbReference type="Pfam" id="PF08282">
    <property type="entry name" value="Hydrolase_3"/>
    <property type="match status" value="2"/>
</dbReference>